<keyword evidence="1" id="KW-1133">Transmembrane helix</keyword>
<keyword evidence="1" id="KW-0812">Transmembrane</keyword>
<dbReference type="InterPro" id="IPR014895">
    <property type="entry name" value="Alginate_lyase_2"/>
</dbReference>
<reference evidence="3" key="1">
    <citation type="submission" date="2020-05" db="EMBL/GenBank/DDBJ databases">
        <title>Phylogenomic resolution of chytrid fungi.</title>
        <authorList>
            <person name="Stajich J.E."/>
            <person name="Amses K."/>
            <person name="Simmons R."/>
            <person name="Seto K."/>
            <person name="Myers J."/>
            <person name="Bonds A."/>
            <person name="Quandt C.A."/>
            <person name="Barry K."/>
            <person name="Liu P."/>
            <person name="Grigoriev I."/>
            <person name="Longcore J.E."/>
            <person name="James T.Y."/>
        </authorList>
    </citation>
    <scope>NUCLEOTIDE SEQUENCE</scope>
    <source>
        <strain evidence="3">JEL0476</strain>
    </source>
</reference>
<feature type="transmembrane region" description="Helical" evidence="1">
    <location>
        <begin position="143"/>
        <end position="166"/>
    </location>
</feature>
<dbReference type="InterPro" id="IPR013320">
    <property type="entry name" value="ConA-like_dom_sf"/>
</dbReference>
<feature type="domain" description="Alginate lyase 2" evidence="2">
    <location>
        <begin position="1"/>
        <end position="124"/>
    </location>
</feature>
<evidence type="ECO:0000313" key="3">
    <source>
        <dbReference type="EMBL" id="KAJ3201483.1"/>
    </source>
</evidence>
<dbReference type="AlphaFoldDB" id="A0AAD5TT86"/>
<gene>
    <name evidence="3" type="ORF">HK099_002219</name>
</gene>
<feature type="non-terminal residue" evidence="3">
    <location>
        <position position="1"/>
    </location>
</feature>
<dbReference type="EMBL" id="JADGJW010001719">
    <property type="protein sequence ID" value="KAJ3201483.1"/>
    <property type="molecule type" value="Genomic_DNA"/>
</dbReference>
<dbReference type="Gene3D" id="2.60.120.200">
    <property type="match status" value="1"/>
</dbReference>
<name>A0AAD5TT86_9FUNG</name>
<accession>A0AAD5TT86</accession>
<comment type="caution">
    <text evidence="3">The sequence shown here is derived from an EMBL/GenBank/DDBJ whole genome shotgun (WGS) entry which is preliminary data.</text>
</comment>
<sequence length="186" mass="19992">VTQIPNNQDGGVITAQIHNGNVPVLIVRLNVNVLSVFFSNFPGQTTVLDGNYQLGTKFSIELQVVDGKMYVLRDGGIISDCGGVPITDAQAFFKTGSYNQNTLSSLNPATASADVEIYTALVQHDLNLHTPPQKCTFRFTTGLIAGIVCGCIALVVIIFITCICCNKKRQAEAIPKVYGGFQGNEH</sequence>
<proteinExistence type="predicted"/>
<protein>
    <recommendedName>
        <fullName evidence="2">Alginate lyase 2 domain-containing protein</fullName>
    </recommendedName>
</protein>
<evidence type="ECO:0000256" key="1">
    <source>
        <dbReference type="SAM" id="Phobius"/>
    </source>
</evidence>
<keyword evidence="1" id="KW-0472">Membrane</keyword>
<evidence type="ECO:0000259" key="2">
    <source>
        <dbReference type="Pfam" id="PF08787"/>
    </source>
</evidence>
<evidence type="ECO:0000313" key="4">
    <source>
        <dbReference type="Proteomes" id="UP001211065"/>
    </source>
</evidence>
<dbReference type="Proteomes" id="UP001211065">
    <property type="component" value="Unassembled WGS sequence"/>
</dbReference>
<dbReference type="SUPFAM" id="SSF49899">
    <property type="entry name" value="Concanavalin A-like lectins/glucanases"/>
    <property type="match status" value="1"/>
</dbReference>
<dbReference type="Pfam" id="PF08787">
    <property type="entry name" value="Alginate_lyase2"/>
    <property type="match status" value="1"/>
</dbReference>
<keyword evidence="4" id="KW-1185">Reference proteome</keyword>
<organism evidence="3 4">
    <name type="scientific">Clydaea vesicula</name>
    <dbReference type="NCBI Taxonomy" id="447962"/>
    <lineage>
        <taxon>Eukaryota</taxon>
        <taxon>Fungi</taxon>
        <taxon>Fungi incertae sedis</taxon>
        <taxon>Chytridiomycota</taxon>
        <taxon>Chytridiomycota incertae sedis</taxon>
        <taxon>Chytridiomycetes</taxon>
        <taxon>Lobulomycetales</taxon>
        <taxon>Lobulomycetaceae</taxon>
        <taxon>Clydaea</taxon>
    </lineage>
</organism>